<evidence type="ECO:0000313" key="3">
    <source>
        <dbReference type="EMBL" id="KAK8093015.1"/>
    </source>
</evidence>
<protein>
    <submittedName>
        <fullName evidence="3">Uncharacterized protein</fullName>
    </submittedName>
</protein>
<feature type="compositionally biased region" description="Polar residues" evidence="2">
    <location>
        <begin position="1"/>
        <end position="14"/>
    </location>
</feature>
<dbReference type="AlphaFoldDB" id="A0AAW0Q717"/>
<keyword evidence="1" id="KW-0175">Coiled coil</keyword>
<name>A0AAW0Q717_9PEZI</name>
<evidence type="ECO:0000313" key="4">
    <source>
        <dbReference type="Proteomes" id="UP001392437"/>
    </source>
</evidence>
<evidence type="ECO:0000256" key="2">
    <source>
        <dbReference type="SAM" id="MobiDB-lite"/>
    </source>
</evidence>
<sequence>MGGQEKATSSNKGRSSGKAKGDQAWGTQTKNQNTAVSSDSEDEGPRTQLEAEVVAHVTQLITATIRDQMPHLVDAVVRETNKKLRKIAQDAAKLEIDKYIEEVNAETEEEKVQCLVKRIGELSQDTLERVFLQRSVVEKLKKLVEKAETEMSLLEWEEL</sequence>
<evidence type="ECO:0000256" key="1">
    <source>
        <dbReference type="SAM" id="Coils"/>
    </source>
</evidence>
<comment type="caution">
    <text evidence="3">The sequence shown here is derived from an EMBL/GenBank/DDBJ whole genome shotgun (WGS) entry which is preliminary data.</text>
</comment>
<dbReference type="EMBL" id="JAQQWP010000012">
    <property type="protein sequence ID" value="KAK8093015.1"/>
    <property type="molecule type" value="Genomic_DNA"/>
</dbReference>
<organism evidence="3 4">
    <name type="scientific">Apiospora kogelbergensis</name>
    <dbReference type="NCBI Taxonomy" id="1337665"/>
    <lineage>
        <taxon>Eukaryota</taxon>
        <taxon>Fungi</taxon>
        <taxon>Dikarya</taxon>
        <taxon>Ascomycota</taxon>
        <taxon>Pezizomycotina</taxon>
        <taxon>Sordariomycetes</taxon>
        <taxon>Xylariomycetidae</taxon>
        <taxon>Amphisphaeriales</taxon>
        <taxon>Apiosporaceae</taxon>
        <taxon>Apiospora</taxon>
    </lineage>
</organism>
<dbReference type="Proteomes" id="UP001392437">
    <property type="component" value="Unassembled WGS sequence"/>
</dbReference>
<gene>
    <name evidence="3" type="ORF">PG999_014602</name>
</gene>
<reference evidence="3 4" key="1">
    <citation type="submission" date="2023-01" db="EMBL/GenBank/DDBJ databases">
        <title>Analysis of 21 Apiospora genomes using comparative genomics revels a genus with tremendous synthesis potential of carbohydrate active enzymes and secondary metabolites.</title>
        <authorList>
            <person name="Sorensen T."/>
        </authorList>
    </citation>
    <scope>NUCLEOTIDE SEQUENCE [LARGE SCALE GENOMIC DNA]</scope>
    <source>
        <strain evidence="3 4">CBS 117206</strain>
    </source>
</reference>
<proteinExistence type="predicted"/>
<accession>A0AAW0Q717</accession>
<feature type="compositionally biased region" description="Polar residues" evidence="2">
    <location>
        <begin position="25"/>
        <end position="38"/>
    </location>
</feature>
<feature type="region of interest" description="Disordered" evidence="2">
    <location>
        <begin position="1"/>
        <end position="47"/>
    </location>
</feature>
<feature type="coiled-coil region" evidence="1">
    <location>
        <begin position="77"/>
        <end position="157"/>
    </location>
</feature>
<keyword evidence="4" id="KW-1185">Reference proteome</keyword>